<evidence type="ECO:0008006" key="3">
    <source>
        <dbReference type="Google" id="ProtNLM"/>
    </source>
</evidence>
<evidence type="ECO:0000313" key="2">
    <source>
        <dbReference type="Proteomes" id="UP000310421"/>
    </source>
</evidence>
<protein>
    <recommendedName>
        <fullName evidence="3">F-box domain-containing protein</fullName>
    </recommendedName>
</protein>
<dbReference type="SUPFAM" id="SSF52047">
    <property type="entry name" value="RNI-like"/>
    <property type="match status" value="1"/>
</dbReference>
<name>A0A4S8ZMN3_AURPU</name>
<evidence type="ECO:0000313" key="1">
    <source>
        <dbReference type="EMBL" id="THW67372.1"/>
    </source>
</evidence>
<sequence length="638" mass="73764">MSTQDGRVDIHVQLPEDVCYLIASHVSLTNSSQHSPSLTPLQIRRPSDLRSWMLTSRDAYNGGLHHLYHNVRVRFSAGEQEMIYNFCSPDNKGLRHIRHLELLPQTPMPRKVSRWHPEDGTQRFEETDGKSGDRAYRFHHMIHDVTDEKSGDPAYPFQLMIHKILRSIPPDGLLSFSAHKYFSNTAVRLLMRHQTCLEYLHLDSHKPWSASVADRIKPTNLKSLHFPWCELQAHNLNQADGRNLAHLISTNAKLESLTIDHSHHPRVKDTGWSLFWTGMSSLSFCPSTITKLELYRVQLPDDWKQLPLFSSLVALRSLRLVDCEETEDIIAALQTLQTSGSVISLQELFIFAINPRFLGWTFAPVDDGMRAQLGTFLQSFSGLRKLCIYANYGGTCHFPIEISWLLGHASTLEYLDLQSVPSYTSREQQGYISSTKLEELCDTCPNLRQLGIPLFYHQRYEICPMFLHLQSIEWMRILAKLKHLRTLKCIGYPGARALYVPQHLNDDDRKRIHGQIQVLVDAYFSALKRHAELLGHRSQVKVIAFTDPSYDCGNVYQEDRRRQYADEHSDIDALIYFKENLSGIVGDDFCKLSSHEDVFRPEDATDLVHWKNLRWSMNKKSNRRENSMYQITQWPIRD</sequence>
<dbReference type="InterPro" id="IPR032675">
    <property type="entry name" value="LRR_dom_sf"/>
</dbReference>
<comment type="caution">
    <text evidence="1">The sequence shown here is derived from an EMBL/GenBank/DDBJ whole genome shotgun (WGS) entry which is preliminary data.</text>
</comment>
<dbReference type="AlphaFoldDB" id="A0A4S8ZMN3"/>
<gene>
    <name evidence="1" type="ORF">D6D20_00545</name>
</gene>
<dbReference type="Gene3D" id="3.80.10.10">
    <property type="entry name" value="Ribonuclease Inhibitor"/>
    <property type="match status" value="1"/>
</dbReference>
<proteinExistence type="predicted"/>
<dbReference type="EMBL" id="QZAN01000003">
    <property type="protein sequence ID" value="THW67372.1"/>
    <property type="molecule type" value="Genomic_DNA"/>
</dbReference>
<dbReference type="Proteomes" id="UP000310421">
    <property type="component" value="Unassembled WGS sequence"/>
</dbReference>
<organism evidence="1 2">
    <name type="scientific">Aureobasidium pullulans</name>
    <name type="common">Black yeast</name>
    <name type="synonym">Pullularia pullulans</name>
    <dbReference type="NCBI Taxonomy" id="5580"/>
    <lineage>
        <taxon>Eukaryota</taxon>
        <taxon>Fungi</taxon>
        <taxon>Dikarya</taxon>
        <taxon>Ascomycota</taxon>
        <taxon>Pezizomycotina</taxon>
        <taxon>Dothideomycetes</taxon>
        <taxon>Dothideomycetidae</taxon>
        <taxon>Dothideales</taxon>
        <taxon>Saccotheciaceae</taxon>
        <taxon>Aureobasidium</taxon>
    </lineage>
</organism>
<reference evidence="1 2" key="1">
    <citation type="submission" date="2018-10" db="EMBL/GenBank/DDBJ databases">
        <title>Fifty Aureobasidium pullulans genomes reveal a recombining polyextremotolerant generalist.</title>
        <authorList>
            <person name="Gostincar C."/>
            <person name="Turk M."/>
            <person name="Zajc J."/>
            <person name="Gunde-Cimerman N."/>
        </authorList>
    </citation>
    <scope>NUCLEOTIDE SEQUENCE [LARGE SCALE GENOMIC DNA]</scope>
    <source>
        <strain evidence="1 2">EXF-10751</strain>
    </source>
</reference>
<accession>A0A4S8ZMN3</accession>